<dbReference type="GO" id="GO:0008483">
    <property type="term" value="F:transaminase activity"/>
    <property type="evidence" value="ECO:0007669"/>
    <property type="project" value="UniProtKB-KW"/>
</dbReference>
<evidence type="ECO:0000256" key="5">
    <source>
        <dbReference type="ARBA" id="ARBA00022898"/>
    </source>
</evidence>
<dbReference type="GO" id="GO:0030170">
    <property type="term" value="F:pyridoxal phosphate binding"/>
    <property type="evidence" value="ECO:0007669"/>
    <property type="project" value="InterPro"/>
</dbReference>
<dbReference type="Gene3D" id="3.40.640.10">
    <property type="entry name" value="Type I PLP-dependent aspartate aminotransferase-like (Major domain)"/>
    <property type="match status" value="1"/>
</dbReference>
<evidence type="ECO:0000256" key="1">
    <source>
        <dbReference type="ARBA" id="ARBA00001933"/>
    </source>
</evidence>
<dbReference type="InterPro" id="IPR050596">
    <property type="entry name" value="AspAT/PAT-like"/>
</dbReference>
<organism evidence="7">
    <name type="scientific">marine metagenome</name>
    <dbReference type="NCBI Taxonomy" id="408172"/>
    <lineage>
        <taxon>unclassified sequences</taxon>
        <taxon>metagenomes</taxon>
        <taxon>ecological metagenomes</taxon>
    </lineage>
</organism>
<comment type="similarity">
    <text evidence="2">Belongs to the class-I pyridoxal-phosphate-dependent aminotransferase family.</text>
</comment>
<evidence type="ECO:0000259" key="6">
    <source>
        <dbReference type="Pfam" id="PF00155"/>
    </source>
</evidence>
<dbReference type="CDD" id="cd00609">
    <property type="entry name" value="AAT_like"/>
    <property type="match status" value="1"/>
</dbReference>
<dbReference type="GO" id="GO:0006520">
    <property type="term" value="P:amino acid metabolic process"/>
    <property type="evidence" value="ECO:0007669"/>
    <property type="project" value="InterPro"/>
</dbReference>
<dbReference type="InterPro" id="IPR004838">
    <property type="entry name" value="NHTrfase_class1_PyrdxlP-BS"/>
</dbReference>
<comment type="cofactor">
    <cofactor evidence="1">
        <name>pyridoxal 5'-phosphate</name>
        <dbReference type="ChEBI" id="CHEBI:597326"/>
    </cofactor>
</comment>
<name>A0A381PZM0_9ZZZZ</name>
<dbReference type="InterPro" id="IPR015424">
    <property type="entry name" value="PyrdxlP-dep_Trfase"/>
</dbReference>
<accession>A0A381PZM0</accession>
<feature type="domain" description="Aminotransferase class I/classII large" evidence="6">
    <location>
        <begin position="16"/>
        <end position="358"/>
    </location>
</feature>
<dbReference type="EMBL" id="UINC01001150">
    <property type="protein sequence ID" value="SUZ72506.1"/>
    <property type="molecule type" value="Genomic_DNA"/>
</dbReference>
<dbReference type="Pfam" id="PF00155">
    <property type="entry name" value="Aminotran_1_2"/>
    <property type="match status" value="1"/>
</dbReference>
<dbReference type="PANTHER" id="PTHR46383:SF2">
    <property type="entry name" value="AMINOTRANSFERASE"/>
    <property type="match status" value="1"/>
</dbReference>
<gene>
    <name evidence="7" type="ORF">METZ01_LOCUS25360</name>
</gene>
<proteinExistence type="inferred from homology"/>
<dbReference type="PROSITE" id="PS00105">
    <property type="entry name" value="AA_TRANSFER_CLASS_1"/>
    <property type="match status" value="1"/>
</dbReference>
<protein>
    <recommendedName>
        <fullName evidence="6">Aminotransferase class I/classII large domain-containing protein</fullName>
    </recommendedName>
</protein>
<dbReference type="InterPro" id="IPR015421">
    <property type="entry name" value="PyrdxlP-dep_Trfase_major"/>
</dbReference>
<evidence type="ECO:0000256" key="3">
    <source>
        <dbReference type="ARBA" id="ARBA00022576"/>
    </source>
</evidence>
<sequence length="373" mass="40558">MEVMRAAAERETSGSEVLHLEVGQPSTPAPEGARKRAIDAIQNEILGYTSALGMDSLRERLSLHYRDWYGIEVGPERIAVTLGASGAFTLAFLACFEAGDRVAVPTPGYPCYRNTLRALGVDVVDVPVGSESRFQPSAQILESVGPIDGLVVASPSNPTGTMLLPGELKDLIRWCKAQGVRLVSDEIYHGITYGTSAPTAVAEWDEAVVVNSFSKYFSMTGWRLGWLVLPLDLVSPVERLAQNAFIAAASVSQHAALGAFESHSELEANIERYGVNRSILLEGLPQAGITQLAPADGAFYIWAQVDHLCDDSQRLAQEWLEDLGIAVTPGIDFDPDQGHRFIRFSFAGSTHEVQETVHKLVNWAAELPVERLD</sequence>
<dbReference type="AlphaFoldDB" id="A0A381PZM0"/>
<reference evidence="7" key="1">
    <citation type="submission" date="2018-05" db="EMBL/GenBank/DDBJ databases">
        <authorList>
            <person name="Lanie J.A."/>
            <person name="Ng W.-L."/>
            <person name="Kazmierczak K.M."/>
            <person name="Andrzejewski T.M."/>
            <person name="Davidsen T.M."/>
            <person name="Wayne K.J."/>
            <person name="Tettelin H."/>
            <person name="Glass J.I."/>
            <person name="Rusch D."/>
            <person name="Podicherti R."/>
            <person name="Tsui H.-C.T."/>
            <person name="Winkler M.E."/>
        </authorList>
    </citation>
    <scope>NUCLEOTIDE SEQUENCE</scope>
</reference>
<keyword evidence="5" id="KW-0663">Pyridoxal phosphate</keyword>
<evidence type="ECO:0000256" key="2">
    <source>
        <dbReference type="ARBA" id="ARBA00007441"/>
    </source>
</evidence>
<evidence type="ECO:0000256" key="4">
    <source>
        <dbReference type="ARBA" id="ARBA00022679"/>
    </source>
</evidence>
<dbReference type="SUPFAM" id="SSF53383">
    <property type="entry name" value="PLP-dependent transferases"/>
    <property type="match status" value="1"/>
</dbReference>
<evidence type="ECO:0000313" key="7">
    <source>
        <dbReference type="EMBL" id="SUZ72506.1"/>
    </source>
</evidence>
<dbReference type="PRINTS" id="PR00753">
    <property type="entry name" value="ACCSYNTHASE"/>
</dbReference>
<dbReference type="PANTHER" id="PTHR46383">
    <property type="entry name" value="ASPARTATE AMINOTRANSFERASE"/>
    <property type="match status" value="1"/>
</dbReference>
<keyword evidence="4" id="KW-0808">Transferase</keyword>
<dbReference type="InterPro" id="IPR004839">
    <property type="entry name" value="Aminotransferase_I/II_large"/>
</dbReference>
<keyword evidence="3" id="KW-0032">Aminotransferase</keyword>